<dbReference type="VEuPathDB" id="FungiDB:RhiirFUN_016637"/>
<protein>
    <submittedName>
        <fullName evidence="1">Uncharacterized protein</fullName>
    </submittedName>
</protein>
<dbReference type="VEuPathDB" id="FungiDB:RhiirA1_473659"/>
<gene>
    <name evidence="1" type="ORF">CHRIB12_LOCUS20323</name>
</gene>
<proteinExistence type="predicted"/>
<accession>A0A2I1FL10</accession>
<comment type="caution">
    <text evidence="1">The sequence shown here is derived from an EMBL/GenBank/DDBJ whole genome shotgun (WGS) entry which is preliminary data.</text>
</comment>
<dbReference type="AlphaFoldDB" id="A0A2I1FL10"/>
<name>A0A2I1FL10_9GLOM</name>
<reference evidence="1" key="1">
    <citation type="submission" date="2020-05" db="EMBL/GenBank/DDBJ databases">
        <authorList>
            <person name="Rincon C."/>
            <person name="Sanders R I."/>
            <person name="Robbins C."/>
            <person name="Chaturvedi A."/>
        </authorList>
    </citation>
    <scope>NUCLEOTIDE SEQUENCE</scope>
    <source>
        <strain evidence="1">CHB12</strain>
    </source>
</reference>
<evidence type="ECO:0000313" key="2">
    <source>
        <dbReference type="Proteomes" id="UP000684084"/>
    </source>
</evidence>
<organism evidence="1 2">
    <name type="scientific">Rhizophagus irregularis</name>
    <dbReference type="NCBI Taxonomy" id="588596"/>
    <lineage>
        <taxon>Eukaryota</taxon>
        <taxon>Fungi</taxon>
        <taxon>Fungi incertae sedis</taxon>
        <taxon>Mucoromycota</taxon>
        <taxon>Glomeromycotina</taxon>
        <taxon>Glomeromycetes</taxon>
        <taxon>Glomerales</taxon>
        <taxon>Glomeraceae</taxon>
        <taxon>Rhizophagus</taxon>
    </lineage>
</organism>
<dbReference type="EMBL" id="CAGKOT010000059">
    <property type="protein sequence ID" value="CAB5387802.1"/>
    <property type="molecule type" value="Genomic_DNA"/>
</dbReference>
<dbReference type="Proteomes" id="UP000684084">
    <property type="component" value="Unassembled WGS sequence"/>
</dbReference>
<evidence type="ECO:0000313" key="1">
    <source>
        <dbReference type="EMBL" id="CAB5387802.1"/>
    </source>
</evidence>
<sequence length="170" mass="20331">MMMLIIKNSFEFLFKEISDLNCYEIKKEEFLKFFQEKTYCILSEDTDNLTFIDVIKGLFPLDITKFLIDIKINKDHRMALSVSFLEYVYDETFKIWEDRCEVEIKKEKAFRINRAKKMSTKSYDPEYKNRLDGLTTPLYNGAEGLLAGIYFNKKPLDFTVFVNRIMFSFF</sequence>
<dbReference type="OrthoDB" id="2303711at2759"/>